<organism evidence="2 3">
    <name type="scientific">Actinomadura mexicana</name>
    <dbReference type="NCBI Taxonomy" id="134959"/>
    <lineage>
        <taxon>Bacteria</taxon>
        <taxon>Bacillati</taxon>
        <taxon>Actinomycetota</taxon>
        <taxon>Actinomycetes</taxon>
        <taxon>Streptosporangiales</taxon>
        <taxon>Thermomonosporaceae</taxon>
        <taxon>Actinomadura</taxon>
    </lineage>
</organism>
<dbReference type="Pfam" id="PF04471">
    <property type="entry name" value="Mrr_cat"/>
    <property type="match status" value="1"/>
</dbReference>
<sequence>MHALTGVMSDHNATTGVLVTTSSFGRASEQFAQHNRLTLINGAELKHLLKKHAPVAGPQVMRTAGVTAWTRPMWKTLSSSRSRHQAVRKGASRRIFSITRVVGLPSPLT</sequence>
<keyword evidence="3" id="KW-1185">Reference proteome</keyword>
<dbReference type="GO" id="GO:0003677">
    <property type="term" value="F:DNA binding"/>
    <property type="evidence" value="ECO:0007669"/>
    <property type="project" value="InterPro"/>
</dbReference>
<dbReference type="Proteomes" id="UP000198420">
    <property type="component" value="Unassembled WGS sequence"/>
</dbReference>
<feature type="domain" description="Restriction endonuclease type IV Mrr" evidence="1">
    <location>
        <begin position="2"/>
        <end position="49"/>
    </location>
</feature>
<gene>
    <name evidence="2" type="ORF">SAMN06265355_109232</name>
</gene>
<dbReference type="InterPro" id="IPR007560">
    <property type="entry name" value="Restrct_endonuc_IV_Mrr"/>
</dbReference>
<dbReference type="GO" id="GO:0009307">
    <property type="term" value="P:DNA restriction-modification system"/>
    <property type="evidence" value="ECO:0007669"/>
    <property type="project" value="InterPro"/>
</dbReference>
<dbReference type="GO" id="GO:0004519">
    <property type="term" value="F:endonuclease activity"/>
    <property type="evidence" value="ECO:0007669"/>
    <property type="project" value="UniProtKB-KW"/>
</dbReference>
<dbReference type="Gene3D" id="3.40.1350.10">
    <property type="match status" value="1"/>
</dbReference>
<dbReference type="SUPFAM" id="SSF52980">
    <property type="entry name" value="Restriction endonuclease-like"/>
    <property type="match status" value="1"/>
</dbReference>
<reference evidence="3" key="1">
    <citation type="submission" date="2017-06" db="EMBL/GenBank/DDBJ databases">
        <authorList>
            <person name="Varghese N."/>
            <person name="Submissions S."/>
        </authorList>
    </citation>
    <scope>NUCLEOTIDE SEQUENCE [LARGE SCALE GENOMIC DNA]</scope>
    <source>
        <strain evidence="3">DSM 44485</strain>
    </source>
</reference>
<evidence type="ECO:0000259" key="1">
    <source>
        <dbReference type="Pfam" id="PF04471"/>
    </source>
</evidence>
<keyword evidence="2" id="KW-0540">Nuclease</keyword>
<dbReference type="InterPro" id="IPR011856">
    <property type="entry name" value="tRNA_endonuc-like_dom_sf"/>
</dbReference>
<dbReference type="AlphaFoldDB" id="A0A239AV23"/>
<name>A0A239AV23_9ACTN</name>
<evidence type="ECO:0000313" key="3">
    <source>
        <dbReference type="Proteomes" id="UP000198420"/>
    </source>
</evidence>
<evidence type="ECO:0000313" key="2">
    <source>
        <dbReference type="EMBL" id="SNR99565.1"/>
    </source>
</evidence>
<proteinExistence type="predicted"/>
<keyword evidence="2" id="KW-0378">Hydrolase</keyword>
<dbReference type="InterPro" id="IPR011335">
    <property type="entry name" value="Restrct_endonuc-II-like"/>
</dbReference>
<dbReference type="EMBL" id="FZNP01000009">
    <property type="protein sequence ID" value="SNR99565.1"/>
    <property type="molecule type" value="Genomic_DNA"/>
</dbReference>
<protein>
    <submittedName>
        <fullName evidence="2">Restriction endonuclease</fullName>
    </submittedName>
</protein>
<keyword evidence="2" id="KW-0255">Endonuclease</keyword>
<accession>A0A239AV23</accession>